<dbReference type="Proteomes" id="UP000076962">
    <property type="component" value="Unassembled WGS sequence"/>
</dbReference>
<comment type="caution">
    <text evidence="2">The sequence shown here is derived from an EMBL/GenBank/DDBJ whole genome shotgun (WGS) entry which is preliminary data.</text>
</comment>
<dbReference type="GO" id="GO:0005524">
    <property type="term" value="F:ATP binding"/>
    <property type="evidence" value="ECO:0007669"/>
    <property type="project" value="InterPro"/>
</dbReference>
<accession>A0A176RTT3</accession>
<proteinExistence type="predicted"/>
<dbReference type="SUPFAM" id="SSF52540">
    <property type="entry name" value="P-loop containing nucleoside triphosphate hydrolases"/>
    <property type="match status" value="1"/>
</dbReference>
<dbReference type="InterPro" id="IPR027417">
    <property type="entry name" value="P-loop_NTPase"/>
</dbReference>
<dbReference type="GO" id="GO:0000731">
    <property type="term" value="P:DNA synthesis involved in DNA repair"/>
    <property type="evidence" value="ECO:0007669"/>
    <property type="project" value="TreeGrafter"/>
</dbReference>
<organism evidence="2 3">
    <name type="scientific">Candidatus Thiomargarita nelsonii</name>
    <dbReference type="NCBI Taxonomy" id="1003181"/>
    <lineage>
        <taxon>Bacteria</taxon>
        <taxon>Pseudomonadati</taxon>
        <taxon>Pseudomonadota</taxon>
        <taxon>Gammaproteobacteria</taxon>
        <taxon>Thiotrichales</taxon>
        <taxon>Thiotrichaceae</taxon>
        <taxon>Thiomargarita</taxon>
    </lineage>
</organism>
<dbReference type="GO" id="GO:0006302">
    <property type="term" value="P:double-strand break repair"/>
    <property type="evidence" value="ECO:0007669"/>
    <property type="project" value="TreeGrafter"/>
</dbReference>
<protein>
    <submittedName>
        <fullName evidence="2">ATP binding protein</fullName>
    </submittedName>
</protein>
<reference evidence="2 3" key="1">
    <citation type="submission" date="2016-05" db="EMBL/GenBank/DDBJ databases">
        <title>Single-cell genome of chain-forming Candidatus Thiomargarita nelsonii and comparison to other large sulfur-oxidizing bacteria.</title>
        <authorList>
            <person name="Winkel M."/>
            <person name="Salman V."/>
            <person name="Woyke T."/>
            <person name="Schulz-Vogt H."/>
            <person name="Richter M."/>
            <person name="Flood B."/>
            <person name="Bailey J."/>
            <person name="Amann R."/>
            <person name="Mussmann M."/>
        </authorList>
    </citation>
    <scope>NUCLEOTIDE SEQUENCE [LARGE SCALE GENOMIC DNA]</scope>
    <source>
        <strain evidence="2 3">THI036</strain>
    </source>
</reference>
<evidence type="ECO:0000313" key="3">
    <source>
        <dbReference type="Proteomes" id="UP000076962"/>
    </source>
</evidence>
<dbReference type="AlphaFoldDB" id="A0A176RTT3"/>
<keyword evidence="3" id="KW-1185">Reference proteome</keyword>
<dbReference type="PANTHER" id="PTHR32182">
    <property type="entry name" value="DNA REPLICATION AND REPAIR PROTEIN RECF"/>
    <property type="match status" value="1"/>
</dbReference>
<dbReference type="Pfam" id="PF13304">
    <property type="entry name" value="AAA_21"/>
    <property type="match status" value="1"/>
</dbReference>
<name>A0A176RTT3_9GAMM</name>
<feature type="domain" description="ATPase AAA-type core" evidence="1">
    <location>
        <begin position="93"/>
        <end position="215"/>
    </location>
</feature>
<dbReference type="GO" id="GO:0016887">
    <property type="term" value="F:ATP hydrolysis activity"/>
    <property type="evidence" value="ECO:0007669"/>
    <property type="project" value="InterPro"/>
</dbReference>
<dbReference type="Gene3D" id="3.40.50.300">
    <property type="entry name" value="P-loop containing nucleotide triphosphate hydrolases"/>
    <property type="match status" value="1"/>
</dbReference>
<sequence length="321" mass="36840">MNKLNTFLDTIINQVQNGHLETSIPVIAYYGNDRAVSSSAQQQLQKNPHQNFNRFGALEGSLEAITHFRTVFEWFTIQENEELREIKKRQDWHYQLPVLKAVRQSIRQMLPGCSNPRTESKPSQFLVDFDSGKRESLALDQLSDGYRTTLALVMDLARRMAQANPQNTLASEAIVLIDEVDLHLHPLWQQHVLVDLMRTFPNTQFIVTTHSPQVLTSIKPEHIIHLRRSGGEIIAETTDSYSYGAKSGKVLTRIMGVDERPPNEFSRLLNEYYELIEKNLGESDKALKLRQQLNELSGDDPELISAKMEIRRRRALYGSQK</sequence>
<dbReference type="EMBL" id="LUTY01002916">
    <property type="protein sequence ID" value="OAD19163.1"/>
    <property type="molecule type" value="Genomic_DNA"/>
</dbReference>
<evidence type="ECO:0000313" key="2">
    <source>
        <dbReference type="EMBL" id="OAD19163.1"/>
    </source>
</evidence>
<dbReference type="InterPro" id="IPR003959">
    <property type="entry name" value="ATPase_AAA_core"/>
</dbReference>
<dbReference type="PANTHER" id="PTHR32182:SF23">
    <property type="entry name" value="ATP BINDING PROTEIN"/>
    <property type="match status" value="1"/>
</dbReference>
<gene>
    <name evidence="2" type="ORF">THIOM_005216</name>
</gene>
<dbReference type="PATRIC" id="fig|1003181.4.peg.6911"/>
<evidence type="ECO:0000259" key="1">
    <source>
        <dbReference type="Pfam" id="PF13304"/>
    </source>
</evidence>